<proteinExistence type="predicted"/>
<evidence type="ECO:0000313" key="3">
    <source>
        <dbReference type="EMBL" id="CAH0376563.1"/>
    </source>
</evidence>
<name>A0A8J2SUH0_9STRA</name>
<gene>
    <name evidence="3" type="ORF">PECAL_5P11610</name>
</gene>
<dbReference type="OrthoDB" id="2110753at2759"/>
<keyword evidence="2" id="KW-0812">Transmembrane</keyword>
<keyword evidence="2" id="KW-1133">Transmembrane helix</keyword>
<organism evidence="3 4">
    <name type="scientific">Pelagomonas calceolata</name>
    <dbReference type="NCBI Taxonomy" id="35677"/>
    <lineage>
        <taxon>Eukaryota</taxon>
        <taxon>Sar</taxon>
        <taxon>Stramenopiles</taxon>
        <taxon>Ochrophyta</taxon>
        <taxon>Pelagophyceae</taxon>
        <taxon>Pelagomonadales</taxon>
        <taxon>Pelagomonadaceae</taxon>
        <taxon>Pelagomonas</taxon>
    </lineage>
</organism>
<dbReference type="InterPro" id="IPR046733">
    <property type="entry name" value="DUF6625"/>
</dbReference>
<dbReference type="Pfam" id="PF20330">
    <property type="entry name" value="DUF6625"/>
    <property type="match status" value="1"/>
</dbReference>
<sequence>MRRNSSRGSASPSTYRGGSGRRRKRRSNRLAKCAAFIVGAYALVASLFYYRATHHHQEGPQLRGTKKPPPPRRARVALALPFVGPRLPPFFKAFARSCGNAIGAVDVLLLLSDPSAVPVEARESRPPWLPDNVHFVKVGANRFARLHARIPYPRARQIYPGDEDIDERREPLAAALRDAFIRNPRQLVEFKPAIGVVFQEYLRNYSHWAFGDFDILMGDMNAFLDEDELRAFDVVSFGFGDSWRAYARGQWTHHKNLPHVNAAYSYCSFLGAARLEDRLLRGAHYESAEGCYSTALAQASLRFKITTKHFTDATQKGDKDAAWLAESEIRRCAGDEDDEGRHCRPLAPRTPREKRSNQNRWERVRRLPVGAKRCMNWVNPAYQTCLEGGDYDAGDTVVLDADGAYKRKRGPVDALRVPGTSFSVAAFFHVQEWKKKWRSFSVSWVATSDTILGTRFGLVPVPPLTPLGVDKAIAQRLRDARSVEYCAFKACEGIPRAFQRDDLRWARSGSVGVGPFRNSGEEGVGLVVVASLLRKDLDAKLLRVKENACGWPGPSIVVLAADEGGWDVSVEAFRACPRTVLLGRIGDDDGESLEKALANLGLESCPCRRCLVLRGDEHLSSNTYEAISHMEVAMGTTLIIPEFRSESVPTTMDELRSLVRSGRAQAAPANRCPETTPALATKKYENWWGGVEGVVDTYQNTFEGSERALAWQASGALVVLDSVDARGDRRLVREVEEHRGPGCYDGLLARALATQHADAFAVVPQAFAVAALYVVNGTAPCGCRPGVENQPPTKTMRRSVRDYDAYLVRAVGARGDADDEARARGL</sequence>
<dbReference type="EMBL" id="CAKKNE010000005">
    <property type="protein sequence ID" value="CAH0376563.1"/>
    <property type="molecule type" value="Genomic_DNA"/>
</dbReference>
<feature type="region of interest" description="Disordered" evidence="1">
    <location>
        <begin position="1"/>
        <end position="26"/>
    </location>
</feature>
<feature type="region of interest" description="Disordered" evidence="1">
    <location>
        <begin position="339"/>
        <end position="358"/>
    </location>
</feature>
<dbReference type="Proteomes" id="UP000789595">
    <property type="component" value="Unassembled WGS sequence"/>
</dbReference>
<evidence type="ECO:0000313" key="4">
    <source>
        <dbReference type="Proteomes" id="UP000789595"/>
    </source>
</evidence>
<feature type="compositionally biased region" description="Polar residues" evidence="1">
    <location>
        <begin position="1"/>
        <end position="14"/>
    </location>
</feature>
<keyword evidence="4" id="KW-1185">Reference proteome</keyword>
<feature type="transmembrane region" description="Helical" evidence="2">
    <location>
        <begin position="30"/>
        <end position="50"/>
    </location>
</feature>
<evidence type="ECO:0000256" key="2">
    <source>
        <dbReference type="SAM" id="Phobius"/>
    </source>
</evidence>
<dbReference type="AlphaFoldDB" id="A0A8J2SUH0"/>
<reference evidence="3" key="1">
    <citation type="submission" date="2021-11" db="EMBL/GenBank/DDBJ databases">
        <authorList>
            <consortium name="Genoscope - CEA"/>
            <person name="William W."/>
        </authorList>
    </citation>
    <scope>NUCLEOTIDE SEQUENCE</scope>
</reference>
<keyword evidence="2" id="KW-0472">Membrane</keyword>
<accession>A0A8J2SUH0</accession>
<comment type="caution">
    <text evidence="3">The sequence shown here is derived from an EMBL/GenBank/DDBJ whole genome shotgun (WGS) entry which is preliminary data.</text>
</comment>
<evidence type="ECO:0000256" key="1">
    <source>
        <dbReference type="SAM" id="MobiDB-lite"/>
    </source>
</evidence>
<protein>
    <submittedName>
        <fullName evidence="3">Uncharacterized protein</fullName>
    </submittedName>
</protein>